<comment type="caution">
    <text evidence="3">The sequence shown here is derived from an EMBL/GenBank/DDBJ whole genome shotgun (WGS) entry which is preliminary data.</text>
</comment>
<sequence>METLTETLEVWFGFWLKLVHTMVISRWVCYPLRHQRYRNIEEKVTLYQVILTLPSAPILKYHNVQARLQTSSPFPLSEEFDFPPSEERVADEDITPI</sequence>
<dbReference type="Proteomes" id="UP000735302">
    <property type="component" value="Unassembled WGS sequence"/>
</dbReference>
<feature type="region of interest" description="Disordered" evidence="1">
    <location>
        <begin position="78"/>
        <end position="97"/>
    </location>
</feature>
<evidence type="ECO:0000313" key="4">
    <source>
        <dbReference type="Proteomes" id="UP000735302"/>
    </source>
</evidence>
<reference evidence="3 4" key="1">
    <citation type="journal article" date="2021" name="Elife">
        <title>Chloroplast acquisition without the gene transfer in kleptoplastic sea slugs, Plakobranchus ocellatus.</title>
        <authorList>
            <person name="Maeda T."/>
            <person name="Takahashi S."/>
            <person name="Yoshida T."/>
            <person name="Shimamura S."/>
            <person name="Takaki Y."/>
            <person name="Nagai Y."/>
            <person name="Toyoda A."/>
            <person name="Suzuki Y."/>
            <person name="Arimoto A."/>
            <person name="Ishii H."/>
            <person name="Satoh N."/>
            <person name="Nishiyama T."/>
            <person name="Hasebe M."/>
            <person name="Maruyama T."/>
            <person name="Minagawa J."/>
            <person name="Obokata J."/>
            <person name="Shigenobu S."/>
        </authorList>
    </citation>
    <scope>NUCLEOTIDE SEQUENCE [LARGE SCALE GENOMIC DNA]</scope>
</reference>
<dbReference type="EMBL" id="BLXT01007159">
    <property type="protein sequence ID" value="GFO36989.1"/>
    <property type="molecule type" value="Genomic_DNA"/>
</dbReference>
<keyword evidence="2" id="KW-0472">Membrane</keyword>
<organism evidence="3 4">
    <name type="scientific">Plakobranchus ocellatus</name>
    <dbReference type="NCBI Taxonomy" id="259542"/>
    <lineage>
        <taxon>Eukaryota</taxon>
        <taxon>Metazoa</taxon>
        <taxon>Spiralia</taxon>
        <taxon>Lophotrochozoa</taxon>
        <taxon>Mollusca</taxon>
        <taxon>Gastropoda</taxon>
        <taxon>Heterobranchia</taxon>
        <taxon>Euthyneura</taxon>
        <taxon>Panpulmonata</taxon>
        <taxon>Sacoglossa</taxon>
        <taxon>Placobranchoidea</taxon>
        <taxon>Plakobranchidae</taxon>
        <taxon>Plakobranchus</taxon>
    </lineage>
</organism>
<keyword evidence="2" id="KW-1133">Transmembrane helix</keyword>
<dbReference type="AlphaFoldDB" id="A0AAV4CYK4"/>
<name>A0AAV4CYK4_9GAST</name>
<proteinExistence type="predicted"/>
<keyword evidence="4" id="KW-1185">Reference proteome</keyword>
<evidence type="ECO:0000256" key="1">
    <source>
        <dbReference type="SAM" id="MobiDB-lite"/>
    </source>
</evidence>
<keyword evidence="2" id="KW-0812">Transmembrane</keyword>
<protein>
    <submittedName>
        <fullName evidence="3">Uncharacterized protein</fullName>
    </submittedName>
</protein>
<gene>
    <name evidence="3" type="ORF">PoB_006349400</name>
</gene>
<feature type="transmembrane region" description="Helical" evidence="2">
    <location>
        <begin position="12"/>
        <end position="29"/>
    </location>
</feature>
<evidence type="ECO:0000313" key="3">
    <source>
        <dbReference type="EMBL" id="GFO36989.1"/>
    </source>
</evidence>
<evidence type="ECO:0000256" key="2">
    <source>
        <dbReference type="SAM" id="Phobius"/>
    </source>
</evidence>
<accession>A0AAV4CYK4</accession>